<feature type="compositionally biased region" description="Polar residues" evidence="1">
    <location>
        <begin position="8"/>
        <end position="21"/>
    </location>
</feature>
<evidence type="ECO:0000313" key="3">
    <source>
        <dbReference type="Proteomes" id="UP000035740"/>
    </source>
</evidence>
<dbReference type="Proteomes" id="UP000035740">
    <property type="component" value="Unassembled WGS sequence"/>
</dbReference>
<proteinExistence type="predicted"/>
<evidence type="ECO:0000256" key="1">
    <source>
        <dbReference type="SAM" id="MobiDB-lite"/>
    </source>
</evidence>
<organism evidence="2 3">
    <name type="scientific">Beta vulgaris subsp. vulgaris</name>
    <name type="common">Beet</name>
    <dbReference type="NCBI Taxonomy" id="3555"/>
    <lineage>
        <taxon>Eukaryota</taxon>
        <taxon>Viridiplantae</taxon>
        <taxon>Streptophyta</taxon>
        <taxon>Embryophyta</taxon>
        <taxon>Tracheophyta</taxon>
        <taxon>Spermatophyta</taxon>
        <taxon>Magnoliopsida</taxon>
        <taxon>eudicotyledons</taxon>
        <taxon>Gunneridae</taxon>
        <taxon>Pentapetalae</taxon>
        <taxon>Caryophyllales</taxon>
        <taxon>Chenopodiaceae</taxon>
        <taxon>Betoideae</taxon>
        <taxon>Beta</taxon>
    </lineage>
</organism>
<dbReference type="EMBL" id="KQ094355">
    <property type="protein sequence ID" value="KMS94314.1"/>
    <property type="molecule type" value="Genomic_DNA"/>
</dbReference>
<dbReference type="AlphaFoldDB" id="A0A0J8AZW9"/>
<protein>
    <submittedName>
        <fullName evidence="2">Uncharacterized protein</fullName>
    </submittedName>
</protein>
<accession>A0A0J8AZW9</accession>
<reference evidence="2 3" key="1">
    <citation type="journal article" date="2014" name="Nature">
        <title>The genome of the recently domesticated crop plant sugar beet (Beta vulgaris).</title>
        <authorList>
            <person name="Dohm J.C."/>
            <person name="Minoche A.E."/>
            <person name="Holtgrawe D."/>
            <person name="Capella-Gutierrez S."/>
            <person name="Zakrzewski F."/>
            <person name="Tafer H."/>
            <person name="Rupp O."/>
            <person name="Sorensen T.R."/>
            <person name="Stracke R."/>
            <person name="Reinhardt R."/>
            <person name="Goesmann A."/>
            <person name="Kraft T."/>
            <person name="Schulz B."/>
            <person name="Stadler P.F."/>
            <person name="Schmidt T."/>
            <person name="Gabaldon T."/>
            <person name="Lehrach H."/>
            <person name="Weisshaar B."/>
            <person name="Himmelbauer H."/>
        </authorList>
    </citation>
    <scope>NUCLEOTIDE SEQUENCE [LARGE SCALE GENOMIC DNA]</scope>
    <source>
        <tissue evidence="2">Taproot</tissue>
    </source>
</reference>
<keyword evidence="3" id="KW-1185">Reference proteome</keyword>
<feature type="region of interest" description="Disordered" evidence="1">
    <location>
        <begin position="125"/>
        <end position="145"/>
    </location>
</feature>
<evidence type="ECO:0000313" key="2">
    <source>
        <dbReference type="EMBL" id="KMS94314.1"/>
    </source>
</evidence>
<sequence>MSAERSSRQGTPRPSSTRITSPTVIPPLLMVCNVPSALTDLNTRLHGCRVPGVWSQISRPVAMGRSALTCSNRLIGRNVSSVYFEVWMTFEGNSFGAFSARLLTESALVGALGFSFRNSVDDGKSGTDNANAGDGGGERAADSGPFMTADQNRIWAFL</sequence>
<dbReference type="Gramene" id="KMS94314">
    <property type="protein sequence ID" value="KMS94314"/>
    <property type="gene ID" value="BVRB_022650"/>
</dbReference>
<gene>
    <name evidence="2" type="ORF">BVRB_022650</name>
</gene>
<name>A0A0J8AZW9_BETVV</name>
<feature type="region of interest" description="Disordered" evidence="1">
    <location>
        <begin position="1"/>
        <end position="21"/>
    </location>
</feature>